<dbReference type="InterPro" id="IPR011051">
    <property type="entry name" value="RmlC_Cupin_sf"/>
</dbReference>
<keyword evidence="2" id="KW-1185">Reference proteome</keyword>
<dbReference type="EMBL" id="CP124535">
    <property type="protein sequence ID" value="WGV16460.1"/>
    <property type="molecule type" value="Genomic_DNA"/>
</dbReference>
<keyword evidence="1" id="KW-0456">Lyase</keyword>
<dbReference type="GO" id="GO:0016829">
    <property type="term" value="F:lyase activity"/>
    <property type="evidence" value="ECO:0007669"/>
    <property type="project" value="UniProtKB-KW"/>
</dbReference>
<dbReference type="InterPro" id="IPR031723">
    <property type="entry name" value="DMSP_lyase"/>
</dbReference>
<gene>
    <name evidence="1" type="ORF">QF092_01190</name>
</gene>
<name>A0ABY8Q6H8_9RHOB</name>
<dbReference type="InterPro" id="IPR014710">
    <property type="entry name" value="RmlC-like_jellyroll"/>
</dbReference>
<organism evidence="1 2">
    <name type="scientific">Fuscovulum ytuae</name>
    <dbReference type="NCBI Taxonomy" id="3042299"/>
    <lineage>
        <taxon>Bacteria</taxon>
        <taxon>Pseudomonadati</taxon>
        <taxon>Pseudomonadota</taxon>
        <taxon>Alphaproteobacteria</taxon>
        <taxon>Rhodobacterales</taxon>
        <taxon>Paracoccaceae</taxon>
        <taxon>Fuscovulum</taxon>
    </lineage>
</organism>
<dbReference type="Proteomes" id="UP001230978">
    <property type="component" value="Chromosome"/>
</dbReference>
<dbReference type="SUPFAM" id="SSF51182">
    <property type="entry name" value="RmlC-like cupins"/>
    <property type="match status" value="1"/>
</dbReference>
<dbReference type="RefSeq" id="WP_281466820.1">
    <property type="nucleotide sequence ID" value="NZ_CP124535.1"/>
</dbReference>
<proteinExistence type="predicted"/>
<dbReference type="Gene3D" id="2.60.120.10">
    <property type="entry name" value="Jelly Rolls"/>
    <property type="match status" value="1"/>
</dbReference>
<reference evidence="1 2" key="1">
    <citation type="submission" date="2023-04" db="EMBL/GenBank/DDBJ databases">
        <title>YMD61, complete Genome.</title>
        <authorList>
            <person name="Zhang J."/>
        </authorList>
    </citation>
    <scope>NUCLEOTIDE SEQUENCE [LARGE SCALE GENOMIC DNA]</scope>
    <source>
        <strain evidence="1 2">YMD61</strain>
    </source>
</reference>
<dbReference type="Pfam" id="PF16867">
    <property type="entry name" value="DMSP_lyase"/>
    <property type="match status" value="1"/>
</dbReference>
<protein>
    <submittedName>
        <fullName evidence="1">Dimethylsulfonioproprionate lyase family protein</fullName>
    </submittedName>
</protein>
<evidence type="ECO:0000313" key="1">
    <source>
        <dbReference type="EMBL" id="WGV16460.1"/>
    </source>
</evidence>
<evidence type="ECO:0000313" key="2">
    <source>
        <dbReference type="Proteomes" id="UP001230978"/>
    </source>
</evidence>
<accession>A0ABY8Q6H8</accession>
<sequence>MDAVELAAGVRAAFLAAGAEEALAGWPALHMTRAVGPSVLPVCAVLDAAVAGAPDAFAPLVAGLRDGAAGLRWGQTYGVADFGADFLQGYGWTELIGLRGPIASKTVAVGFLVLGPGVAYPPHAHEATEVYLPVSGVAEWQRGDGPYAPVLPGEAIRHPSWMPHAMRTGAKPLVAAYVWRGGDLAAKSRIVGMG</sequence>